<feature type="transmembrane region" description="Helical" evidence="2">
    <location>
        <begin position="6"/>
        <end position="26"/>
    </location>
</feature>
<sequence>MVAGTTVAATVGGIAVGLVGIAWPLVSWRTVATLEKPKYVVLKTIGTSTRAFYDRAPAITLRKYAPYLVAEVTAEGSTMKEAISDGFRQVANYIFGNNKGGKEGEKIAMTSPVGIEEDFRSMKGGKGEKIAMTSPVATAMDGQKYVVSFVMPSKYKTKADLPEPKNPGLRLREVEAHTVAAIAWRGGAWARKELTDAKKQELVAAVERADAKIEIETGAPVKLLGYYPPFAPRWIRLQELLLPVKEDM</sequence>
<keyword evidence="4" id="KW-1185">Reference proteome</keyword>
<reference evidence="3 4" key="1">
    <citation type="submission" date="2023-10" db="EMBL/GenBank/DDBJ databases">
        <authorList>
            <person name="Maclean D."/>
            <person name="Macfadyen A."/>
        </authorList>
    </citation>
    <scope>NUCLEOTIDE SEQUENCE [LARGE SCALE GENOMIC DNA]</scope>
</reference>
<dbReference type="InterPro" id="IPR011256">
    <property type="entry name" value="Reg_factor_effector_dom_sf"/>
</dbReference>
<dbReference type="Gene3D" id="3.20.80.10">
    <property type="entry name" value="Regulatory factor, effector binding domain"/>
    <property type="match status" value="2"/>
</dbReference>
<evidence type="ECO:0000313" key="4">
    <source>
        <dbReference type="Proteomes" id="UP001314263"/>
    </source>
</evidence>
<dbReference type="PANTHER" id="PTHR11220:SF58">
    <property type="entry name" value="SOUL HEME-BINDING FAMILY PROTEIN"/>
    <property type="match status" value="1"/>
</dbReference>
<gene>
    <name evidence="3" type="ORF">CVIRNUC_001451</name>
</gene>
<comment type="similarity">
    <text evidence="1">Belongs to the HEBP family.</text>
</comment>
<protein>
    <recommendedName>
        <fullName evidence="5">SOUL heme-binding protein</fullName>
    </recommendedName>
</protein>
<evidence type="ECO:0000256" key="1">
    <source>
        <dbReference type="ARBA" id="ARBA00009817"/>
    </source>
</evidence>
<dbReference type="EMBL" id="CAUYUE010000002">
    <property type="protein sequence ID" value="CAK0743200.1"/>
    <property type="molecule type" value="Genomic_DNA"/>
</dbReference>
<dbReference type="AlphaFoldDB" id="A0AAV1HUW3"/>
<dbReference type="SUPFAM" id="SSF55136">
    <property type="entry name" value="Probable bacterial effector-binding domain"/>
    <property type="match status" value="1"/>
</dbReference>
<keyword evidence="2" id="KW-0472">Membrane</keyword>
<dbReference type="InterPro" id="IPR006917">
    <property type="entry name" value="SOUL_heme-bd"/>
</dbReference>
<evidence type="ECO:0008006" key="5">
    <source>
        <dbReference type="Google" id="ProtNLM"/>
    </source>
</evidence>
<keyword evidence="2" id="KW-0812">Transmembrane</keyword>
<comment type="caution">
    <text evidence="3">The sequence shown here is derived from an EMBL/GenBank/DDBJ whole genome shotgun (WGS) entry which is preliminary data.</text>
</comment>
<dbReference type="PANTHER" id="PTHR11220">
    <property type="entry name" value="HEME-BINDING PROTEIN-RELATED"/>
    <property type="match status" value="1"/>
</dbReference>
<proteinExistence type="inferred from homology"/>
<name>A0AAV1HUW3_9CHLO</name>
<keyword evidence="2" id="KW-1133">Transmembrane helix</keyword>
<accession>A0AAV1HUW3</accession>
<evidence type="ECO:0000256" key="2">
    <source>
        <dbReference type="SAM" id="Phobius"/>
    </source>
</evidence>
<dbReference type="Pfam" id="PF04832">
    <property type="entry name" value="SOUL"/>
    <property type="match status" value="1"/>
</dbReference>
<organism evidence="3 4">
    <name type="scientific">Coccomyxa viridis</name>
    <dbReference type="NCBI Taxonomy" id="1274662"/>
    <lineage>
        <taxon>Eukaryota</taxon>
        <taxon>Viridiplantae</taxon>
        <taxon>Chlorophyta</taxon>
        <taxon>core chlorophytes</taxon>
        <taxon>Trebouxiophyceae</taxon>
        <taxon>Trebouxiophyceae incertae sedis</taxon>
        <taxon>Coccomyxaceae</taxon>
        <taxon>Coccomyxa</taxon>
    </lineage>
</organism>
<evidence type="ECO:0000313" key="3">
    <source>
        <dbReference type="EMBL" id="CAK0743200.1"/>
    </source>
</evidence>
<dbReference type="Proteomes" id="UP001314263">
    <property type="component" value="Unassembled WGS sequence"/>
</dbReference>